<evidence type="ECO:0000259" key="7">
    <source>
        <dbReference type="Pfam" id="PF01850"/>
    </source>
</evidence>
<evidence type="ECO:0000256" key="3">
    <source>
        <dbReference type="ARBA" id="ARBA00022723"/>
    </source>
</evidence>
<sequence length="129" mass="13712">MVDASAVVAALIDGGPDGSWARAGLRAEDLAAPHHVYVEVSNVLRRAVLTGRLGADVGALAHRDLVELPVTCFPFESLADRVWELHPGITAYDAAYVALAEALDAPLWTLDRRLSAAPGPRCSFRLPTA</sequence>
<keyword evidence="1 6" id="KW-1277">Toxin-antitoxin system</keyword>
<dbReference type="EC" id="3.1.-.-" evidence="6"/>
<name>A0A4Q7Y8U4_9ACTN</name>
<dbReference type="Proteomes" id="UP000292507">
    <property type="component" value="Unassembled WGS sequence"/>
</dbReference>
<keyword evidence="9" id="KW-1185">Reference proteome</keyword>
<keyword evidence="3 6" id="KW-0479">Metal-binding</keyword>
<dbReference type="AlphaFoldDB" id="A0A4Q7Y8U4"/>
<dbReference type="GO" id="GO:0000287">
    <property type="term" value="F:magnesium ion binding"/>
    <property type="evidence" value="ECO:0007669"/>
    <property type="project" value="UniProtKB-UniRule"/>
</dbReference>
<keyword evidence="2 6" id="KW-0540">Nuclease</keyword>
<keyword evidence="4 6" id="KW-0378">Hydrolase</keyword>
<dbReference type="InterPro" id="IPR044153">
    <property type="entry name" value="PIN_Pae0151-like"/>
</dbReference>
<gene>
    <name evidence="6" type="primary">vapC</name>
    <name evidence="8" type="ORF">BKA19_2164</name>
</gene>
<keyword evidence="6" id="KW-0800">Toxin</keyword>
<comment type="function">
    <text evidence="6">Toxic component of a toxin-antitoxin (TA) system. An RNase.</text>
</comment>
<feature type="binding site" evidence="6">
    <location>
        <position position="3"/>
    </location>
    <ligand>
        <name>Mg(2+)</name>
        <dbReference type="ChEBI" id="CHEBI:18420"/>
    </ligand>
</feature>
<keyword evidence="5 6" id="KW-0460">Magnesium</keyword>
<dbReference type="SUPFAM" id="SSF88723">
    <property type="entry name" value="PIN domain-like"/>
    <property type="match status" value="1"/>
</dbReference>
<reference evidence="8 9" key="1">
    <citation type="submission" date="2019-02" db="EMBL/GenBank/DDBJ databases">
        <title>Sequencing the genomes of 1000 actinobacteria strains.</title>
        <authorList>
            <person name="Klenk H.-P."/>
        </authorList>
    </citation>
    <scope>NUCLEOTIDE SEQUENCE [LARGE SCALE GENOMIC DNA]</scope>
    <source>
        <strain evidence="8 9">DSM 44509</strain>
    </source>
</reference>
<evidence type="ECO:0000256" key="6">
    <source>
        <dbReference type="HAMAP-Rule" id="MF_00265"/>
    </source>
</evidence>
<evidence type="ECO:0000256" key="5">
    <source>
        <dbReference type="ARBA" id="ARBA00022842"/>
    </source>
</evidence>
<dbReference type="InterPro" id="IPR051619">
    <property type="entry name" value="TypeII_TA_RNase_PINc/VapC"/>
</dbReference>
<dbReference type="InterPro" id="IPR022907">
    <property type="entry name" value="VapC_family"/>
</dbReference>
<accession>A0A4Q7Y8U4</accession>
<feature type="binding site" evidence="6">
    <location>
        <position position="93"/>
    </location>
    <ligand>
        <name>Mg(2+)</name>
        <dbReference type="ChEBI" id="CHEBI:18420"/>
    </ligand>
</feature>
<dbReference type="GO" id="GO:0090729">
    <property type="term" value="F:toxin activity"/>
    <property type="evidence" value="ECO:0007669"/>
    <property type="project" value="UniProtKB-KW"/>
</dbReference>
<feature type="domain" description="PIN" evidence="7">
    <location>
        <begin position="1"/>
        <end position="118"/>
    </location>
</feature>
<dbReference type="Pfam" id="PF01850">
    <property type="entry name" value="PIN"/>
    <property type="match status" value="1"/>
</dbReference>
<protein>
    <recommendedName>
        <fullName evidence="6">Ribonuclease VapC</fullName>
        <shortName evidence="6">RNase VapC</shortName>
        <ecNumber evidence="6">3.1.-.-</ecNumber>
    </recommendedName>
    <alternativeName>
        <fullName evidence="6">Toxin VapC</fullName>
    </alternativeName>
</protein>
<evidence type="ECO:0000313" key="8">
    <source>
        <dbReference type="EMBL" id="RZU32469.1"/>
    </source>
</evidence>
<dbReference type="RefSeq" id="WP_242611086.1">
    <property type="nucleotide sequence ID" value="NZ_POQT01000013.1"/>
</dbReference>
<comment type="cofactor">
    <cofactor evidence="6">
        <name>Mg(2+)</name>
        <dbReference type="ChEBI" id="CHEBI:18420"/>
    </cofactor>
</comment>
<dbReference type="EMBL" id="SHKV01000001">
    <property type="protein sequence ID" value="RZU32469.1"/>
    <property type="molecule type" value="Genomic_DNA"/>
</dbReference>
<dbReference type="PANTHER" id="PTHR35901">
    <property type="entry name" value="RIBONUCLEASE VAPC3"/>
    <property type="match status" value="1"/>
</dbReference>
<dbReference type="PANTHER" id="PTHR35901:SF1">
    <property type="entry name" value="EXONUCLEASE VAPC9"/>
    <property type="match status" value="1"/>
</dbReference>
<evidence type="ECO:0000256" key="4">
    <source>
        <dbReference type="ARBA" id="ARBA00022801"/>
    </source>
</evidence>
<evidence type="ECO:0000256" key="1">
    <source>
        <dbReference type="ARBA" id="ARBA00022649"/>
    </source>
</evidence>
<proteinExistence type="inferred from homology"/>
<dbReference type="InterPro" id="IPR002716">
    <property type="entry name" value="PIN_dom"/>
</dbReference>
<dbReference type="Gene3D" id="3.40.50.1010">
    <property type="entry name" value="5'-nuclease"/>
    <property type="match status" value="1"/>
</dbReference>
<dbReference type="InterPro" id="IPR029060">
    <property type="entry name" value="PIN-like_dom_sf"/>
</dbReference>
<dbReference type="GO" id="GO:0004540">
    <property type="term" value="F:RNA nuclease activity"/>
    <property type="evidence" value="ECO:0007669"/>
    <property type="project" value="InterPro"/>
</dbReference>
<comment type="similarity">
    <text evidence="6">Belongs to the PINc/VapC protein family.</text>
</comment>
<evidence type="ECO:0000313" key="9">
    <source>
        <dbReference type="Proteomes" id="UP000292507"/>
    </source>
</evidence>
<dbReference type="CDD" id="cd09873">
    <property type="entry name" value="PIN_Pae0151-like"/>
    <property type="match status" value="1"/>
</dbReference>
<dbReference type="GO" id="GO:0016787">
    <property type="term" value="F:hydrolase activity"/>
    <property type="evidence" value="ECO:0007669"/>
    <property type="project" value="UniProtKB-KW"/>
</dbReference>
<comment type="caution">
    <text evidence="8">The sequence shown here is derived from an EMBL/GenBank/DDBJ whole genome shotgun (WGS) entry which is preliminary data.</text>
</comment>
<organism evidence="8 9">
    <name type="scientific">Blastococcus saxobsidens</name>
    <dbReference type="NCBI Taxonomy" id="138336"/>
    <lineage>
        <taxon>Bacteria</taxon>
        <taxon>Bacillati</taxon>
        <taxon>Actinomycetota</taxon>
        <taxon>Actinomycetes</taxon>
        <taxon>Geodermatophilales</taxon>
        <taxon>Geodermatophilaceae</taxon>
        <taxon>Blastococcus</taxon>
    </lineage>
</organism>
<evidence type="ECO:0000256" key="2">
    <source>
        <dbReference type="ARBA" id="ARBA00022722"/>
    </source>
</evidence>
<dbReference type="HAMAP" id="MF_00265">
    <property type="entry name" value="VapC_Nob1"/>
    <property type="match status" value="1"/>
</dbReference>